<keyword evidence="1" id="KW-0472">Membrane</keyword>
<name>A0ABS5G6V8_9BRAD</name>
<evidence type="ECO:0000256" key="1">
    <source>
        <dbReference type="SAM" id="Phobius"/>
    </source>
</evidence>
<keyword evidence="3" id="KW-1185">Reference proteome</keyword>
<accession>A0ABS5G6V8</accession>
<dbReference type="RefSeq" id="WP_172236877.1">
    <property type="nucleotide sequence ID" value="NZ_JABFDP010000012.1"/>
</dbReference>
<dbReference type="EMBL" id="JAFCLK010000012">
    <property type="protein sequence ID" value="MBR1137059.1"/>
    <property type="molecule type" value="Genomic_DNA"/>
</dbReference>
<sequence>MSSAKLLTSTPAPPSVAALVYAGLLLVLIAATTLPIKSVLDQWDEVAALTGTLRLLDAHSMVPAHQDGEGVIRMEGSAFLEGPTVTVAGAVLLQRLGDVVTRHSGSMSSSQLDVQGPRANDGHISVTANFEVAEVALQSVLYELEAGMPYLFVDELVVEGNSSLATSGGKLRVTITVSGQWQGPQ</sequence>
<reference evidence="3" key="1">
    <citation type="journal article" date="2021" name="ISME J.">
        <title>Evolutionary origin and ecological implication of a unique nif island in free-living Bradyrhizobium lineages.</title>
        <authorList>
            <person name="Tao J."/>
        </authorList>
    </citation>
    <scope>NUCLEOTIDE SEQUENCE [LARGE SCALE GENOMIC DNA]</scope>
    <source>
        <strain evidence="3">SZCCT0094</strain>
    </source>
</reference>
<evidence type="ECO:0000313" key="2">
    <source>
        <dbReference type="EMBL" id="MBR1137059.1"/>
    </source>
</evidence>
<dbReference type="InterPro" id="IPR034756">
    <property type="entry name" value="T2SSM_b"/>
</dbReference>
<dbReference type="Pfam" id="PF10741">
    <property type="entry name" value="T2SSM_b"/>
    <property type="match status" value="1"/>
</dbReference>
<dbReference type="NCBIfam" id="NF040576">
    <property type="entry name" value="T2SS_GspM_XpsM"/>
    <property type="match status" value="1"/>
</dbReference>
<gene>
    <name evidence="2" type="ORF">JQ619_14890</name>
</gene>
<comment type="caution">
    <text evidence="2">The sequence shown here is derived from an EMBL/GenBank/DDBJ whole genome shotgun (WGS) entry which is preliminary data.</text>
</comment>
<dbReference type="Proteomes" id="UP001314635">
    <property type="component" value="Unassembled WGS sequence"/>
</dbReference>
<keyword evidence="1" id="KW-1133">Transmembrane helix</keyword>
<feature type="transmembrane region" description="Helical" evidence="1">
    <location>
        <begin position="12"/>
        <end position="34"/>
    </location>
</feature>
<proteinExistence type="predicted"/>
<evidence type="ECO:0000313" key="3">
    <source>
        <dbReference type="Proteomes" id="UP001314635"/>
    </source>
</evidence>
<organism evidence="2 3">
    <name type="scientific">Bradyrhizobium denitrificans</name>
    <dbReference type="NCBI Taxonomy" id="2734912"/>
    <lineage>
        <taxon>Bacteria</taxon>
        <taxon>Pseudomonadati</taxon>
        <taxon>Pseudomonadota</taxon>
        <taxon>Alphaproteobacteria</taxon>
        <taxon>Hyphomicrobiales</taxon>
        <taxon>Nitrobacteraceae</taxon>
        <taxon>Bradyrhizobium</taxon>
    </lineage>
</organism>
<keyword evidence="1" id="KW-0812">Transmembrane</keyword>
<protein>
    <submittedName>
        <fullName evidence="2">Type II secretion system protein M</fullName>
    </submittedName>
</protein>